<organism evidence="2">
    <name type="scientific">Candidatus Berkiella cookevillensis</name>
    <dbReference type="NCBI Taxonomy" id="437022"/>
    <lineage>
        <taxon>Bacteria</taxon>
        <taxon>Pseudomonadati</taxon>
        <taxon>Pseudomonadota</taxon>
        <taxon>Gammaproteobacteria</taxon>
        <taxon>Candidatus Berkiellales</taxon>
        <taxon>Candidatus Berkiellaceae</taxon>
        <taxon>Candidatus Berkiella</taxon>
    </lineage>
</organism>
<sequence length="222" mass="26168">MSHPSKNKCLYMKEKKIIFQNIFGEKWQHLPEVFKKHYAVREYSNDKITSTGTITVRLSWLTKLFSPFMSWMGILPPLSETNIPITVIFSAKPTSNAFHFERIFYYSKRKPYFFKSKMVPLAGNKIVELTQWGMGWMFCCEFSDNLVKLRHERFVFKLFSLYIPLPVALILGKCFAEEMAISEDKFSMKMQFVHPWFGVTYEYFGDFKIENPKGAQSLKLPE</sequence>
<dbReference type="InterPro" id="IPR025311">
    <property type="entry name" value="DUF4166"/>
</dbReference>
<dbReference type="EMBL" id="LKHV01000001">
    <property type="protein sequence ID" value="KRG19949.1"/>
    <property type="molecule type" value="Genomic_DNA"/>
</dbReference>
<feature type="domain" description="DUF4166" evidence="1">
    <location>
        <begin position="30"/>
        <end position="207"/>
    </location>
</feature>
<gene>
    <name evidence="2" type="ORF">CC99x_00170</name>
</gene>
<protein>
    <recommendedName>
        <fullName evidence="1">DUF4166 domain-containing protein</fullName>
    </recommendedName>
</protein>
<accession>A0A0Q9YH85</accession>
<reference evidence="2" key="1">
    <citation type="submission" date="2015-09" db="EMBL/GenBank/DDBJ databases">
        <title>Draft Genome Sequences of Two Novel Amoeba-resistant Intranuclear Bacteria, Candidatus Berkiella cookevillensis and Candidatus Berkiella aquae.</title>
        <authorList>
            <person name="Mehari Y.T."/>
            <person name="Arivett B.A."/>
            <person name="Farone A.L."/>
            <person name="Gunderson J.H."/>
            <person name="Farone M.B."/>
        </authorList>
    </citation>
    <scope>NUCLEOTIDE SEQUENCE [LARGE SCALE GENOMIC DNA]</scope>
    <source>
        <strain evidence="2">CC99</strain>
    </source>
</reference>
<dbReference type="AlphaFoldDB" id="A0A0Q9YH85"/>
<name>A0A0Q9YH85_9GAMM</name>
<comment type="caution">
    <text evidence="2">The sequence shown here is derived from an EMBL/GenBank/DDBJ whole genome shotgun (WGS) entry which is preliminary data.</text>
</comment>
<dbReference type="Pfam" id="PF13761">
    <property type="entry name" value="DUF4166"/>
    <property type="match status" value="1"/>
</dbReference>
<proteinExistence type="predicted"/>
<evidence type="ECO:0000313" key="2">
    <source>
        <dbReference type="EMBL" id="KRG19949.1"/>
    </source>
</evidence>
<evidence type="ECO:0000259" key="1">
    <source>
        <dbReference type="Pfam" id="PF13761"/>
    </source>
</evidence>
<dbReference type="STRING" id="437022.CC99x_00170"/>